<name>A0A4R3V106_9BURK</name>
<sequence>MTAIGAIAVIYYNGKQARLRALIDLVVHQKTHQELVDATRRVNALHKKGGSWTKHLDPDCQERKDILMILNNQEFIAVGVRLGSFDENTYKQMQYTNVMRLWEASKGFIEEIRREHKKDTLFQDFEKLALRWKKKPIRQIV</sequence>
<comment type="caution">
    <text evidence="1">The sequence shown here is derived from an EMBL/GenBank/DDBJ whole genome shotgun (WGS) entry which is preliminary data.</text>
</comment>
<protein>
    <submittedName>
        <fullName evidence="1">Uncharacterized protein DUF4760</fullName>
    </submittedName>
</protein>
<keyword evidence="2" id="KW-1185">Reference proteome</keyword>
<organism evidence="1 2">
    <name type="scientific">Paracandidimonas soli</name>
    <dbReference type="NCBI Taxonomy" id="1917182"/>
    <lineage>
        <taxon>Bacteria</taxon>
        <taxon>Pseudomonadati</taxon>
        <taxon>Pseudomonadota</taxon>
        <taxon>Betaproteobacteria</taxon>
        <taxon>Burkholderiales</taxon>
        <taxon>Alcaligenaceae</taxon>
        <taxon>Paracandidimonas</taxon>
    </lineage>
</organism>
<evidence type="ECO:0000313" key="2">
    <source>
        <dbReference type="Proteomes" id="UP000294692"/>
    </source>
</evidence>
<dbReference type="Proteomes" id="UP000294692">
    <property type="component" value="Unassembled WGS sequence"/>
</dbReference>
<evidence type="ECO:0000313" key="1">
    <source>
        <dbReference type="EMBL" id="TCU98405.1"/>
    </source>
</evidence>
<proteinExistence type="predicted"/>
<dbReference type="Pfam" id="PF15956">
    <property type="entry name" value="DUF4760"/>
    <property type="match status" value="1"/>
</dbReference>
<accession>A0A4R3V106</accession>
<dbReference type="AlphaFoldDB" id="A0A4R3V106"/>
<dbReference type="EMBL" id="SMBX01000005">
    <property type="protein sequence ID" value="TCU98405.1"/>
    <property type="molecule type" value="Genomic_DNA"/>
</dbReference>
<reference evidence="1 2" key="1">
    <citation type="submission" date="2019-03" db="EMBL/GenBank/DDBJ databases">
        <title>Genomic Encyclopedia of Type Strains, Phase IV (KMG-IV): sequencing the most valuable type-strain genomes for metagenomic binning, comparative biology and taxonomic classification.</title>
        <authorList>
            <person name="Goeker M."/>
        </authorList>
    </citation>
    <scope>NUCLEOTIDE SEQUENCE [LARGE SCALE GENOMIC DNA]</scope>
    <source>
        <strain evidence="1 2">DSM 100048</strain>
    </source>
</reference>
<gene>
    <name evidence="1" type="ORF">EV686_105102</name>
</gene>
<dbReference type="InterPro" id="IPR031876">
    <property type="entry name" value="DUF4760"/>
</dbReference>